<evidence type="ECO:0000313" key="3">
    <source>
        <dbReference type="Proteomes" id="UP000076584"/>
    </source>
</evidence>
<organism evidence="2 3">
    <name type="scientific">Colletotrichum incanum</name>
    <name type="common">Soybean anthracnose fungus</name>
    <dbReference type="NCBI Taxonomy" id="1573173"/>
    <lineage>
        <taxon>Eukaryota</taxon>
        <taxon>Fungi</taxon>
        <taxon>Dikarya</taxon>
        <taxon>Ascomycota</taxon>
        <taxon>Pezizomycotina</taxon>
        <taxon>Sordariomycetes</taxon>
        <taxon>Hypocreomycetidae</taxon>
        <taxon>Glomerellales</taxon>
        <taxon>Glomerellaceae</taxon>
        <taxon>Colletotrichum</taxon>
        <taxon>Colletotrichum spaethianum species complex</taxon>
    </lineage>
</organism>
<evidence type="ECO:0000256" key="1">
    <source>
        <dbReference type="SAM" id="SignalP"/>
    </source>
</evidence>
<feature type="chain" id="PRO_5007837986" evidence="1">
    <location>
        <begin position="30"/>
        <end position="332"/>
    </location>
</feature>
<gene>
    <name evidence="2" type="ORF">CI238_10892</name>
</gene>
<dbReference type="STRING" id="1573173.A0A162NBC0"/>
<evidence type="ECO:0000313" key="2">
    <source>
        <dbReference type="EMBL" id="KZL85755.1"/>
    </source>
</evidence>
<keyword evidence="3" id="KW-1185">Reference proteome</keyword>
<reference evidence="2 3" key="1">
    <citation type="submission" date="2015-06" db="EMBL/GenBank/DDBJ databases">
        <title>Survival trade-offs in plant roots during colonization by closely related pathogenic and mutualistic fungi.</title>
        <authorList>
            <person name="Hacquard S."/>
            <person name="Kracher B."/>
            <person name="Hiruma K."/>
            <person name="Weinman A."/>
            <person name="Muench P."/>
            <person name="Garrido Oter R."/>
            <person name="Ver Loren van Themaat E."/>
            <person name="Dallerey J.-F."/>
            <person name="Damm U."/>
            <person name="Henrissat B."/>
            <person name="Lespinet O."/>
            <person name="Thon M."/>
            <person name="Kemen E."/>
            <person name="McHardy A.C."/>
            <person name="Schulze-Lefert P."/>
            <person name="O'Connell R.J."/>
        </authorList>
    </citation>
    <scope>NUCLEOTIDE SEQUENCE [LARGE SCALE GENOMIC DNA]</scope>
    <source>
        <strain evidence="2 3">MAFF 238704</strain>
    </source>
</reference>
<comment type="caution">
    <text evidence="2">The sequence shown here is derived from an EMBL/GenBank/DDBJ whole genome shotgun (WGS) entry which is preliminary data.</text>
</comment>
<sequence>MPPSAHAFCPKGFYLLFLILLRIVKFTSAYPVISEGDVLVNQPLDKRIKTSFPSFPDDYNGRIQRGKWLKELFPLNNEQAQEYNGGASIVSPFKYPDDMFDWGWTQEYLRWPFNPANEWPQFKDTLDEAFADPAFPVDKEKGIAYHATHERNFEFPDLRIGNPTDAHYTNVVNPSSGAFIFDSNFSPTYAQSINKQGDVPDLDTLSDFAYFQWWLGCETTNTLMTNLKLIFRSHIILPKTFDIVIQALRAEGHQGVPGWNERITFQMDSDPGLAILGTTHGASTAWMLLQHKYMLGIKAIKEVTVWGGDGGFSFDTPVKDTKLNLRFVVVDA</sequence>
<accession>A0A162NBC0</accession>
<protein>
    <submittedName>
        <fullName evidence="2">Wd domain-containing protein</fullName>
    </submittedName>
</protein>
<dbReference type="EMBL" id="LFIW01000572">
    <property type="protein sequence ID" value="KZL85755.1"/>
    <property type="molecule type" value="Genomic_DNA"/>
</dbReference>
<proteinExistence type="predicted"/>
<feature type="signal peptide" evidence="1">
    <location>
        <begin position="1"/>
        <end position="29"/>
    </location>
</feature>
<keyword evidence="1" id="KW-0732">Signal</keyword>
<dbReference type="Proteomes" id="UP000076584">
    <property type="component" value="Unassembled WGS sequence"/>
</dbReference>
<dbReference type="AlphaFoldDB" id="A0A162NBC0"/>
<name>A0A162NBC0_COLIC</name>